<evidence type="ECO:0000313" key="1">
    <source>
        <dbReference type="EMBL" id="GAC72084.1"/>
    </source>
</evidence>
<accession>M9LTM2</accession>
<dbReference type="EMBL" id="DF196772">
    <property type="protein sequence ID" value="GAC72084.1"/>
    <property type="molecule type" value="Genomic_DNA"/>
</dbReference>
<evidence type="ECO:0000313" key="2">
    <source>
        <dbReference type="Proteomes" id="UP000011976"/>
    </source>
</evidence>
<dbReference type="AlphaFoldDB" id="M9LTM2"/>
<proteinExistence type="predicted"/>
<name>M9LTM2_PSEA3</name>
<protein>
    <submittedName>
        <fullName evidence="1">Uncharacterized protein</fullName>
    </submittedName>
</protein>
<organism evidence="1 2">
    <name type="scientific">Pseudozyma antarctica (strain T-34)</name>
    <name type="common">Yeast</name>
    <name type="synonym">Candida antarctica</name>
    <dbReference type="NCBI Taxonomy" id="1151754"/>
    <lineage>
        <taxon>Eukaryota</taxon>
        <taxon>Fungi</taxon>
        <taxon>Dikarya</taxon>
        <taxon>Basidiomycota</taxon>
        <taxon>Ustilaginomycotina</taxon>
        <taxon>Ustilaginomycetes</taxon>
        <taxon>Ustilaginales</taxon>
        <taxon>Ustilaginaceae</taxon>
        <taxon>Moesziomyces</taxon>
    </lineage>
</organism>
<gene>
    <name evidence="1" type="ORF">PANT_6d00064</name>
</gene>
<dbReference type="Proteomes" id="UP000011976">
    <property type="component" value="Unassembled WGS sequence"/>
</dbReference>
<reference evidence="2" key="1">
    <citation type="journal article" date="2013" name="Genome Announc.">
        <title>Genome sequence of the basidiomycetous yeast Pseudozyma antarctica T-34, a producer of the glycolipid biosurfactants mannosylerythritol lipids.</title>
        <authorList>
            <person name="Morita T."/>
            <person name="Koike H."/>
            <person name="Koyama Y."/>
            <person name="Hagiwara H."/>
            <person name="Ito E."/>
            <person name="Fukuoka T."/>
            <person name="Imura T."/>
            <person name="Machida M."/>
            <person name="Kitamoto D."/>
        </authorList>
    </citation>
    <scope>NUCLEOTIDE SEQUENCE [LARGE SCALE GENOMIC DNA]</scope>
    <source>
        <strain evidence="2">T-34</strain>
    </source>
</reference>
<sequence>MSDNMPFIKSNTEQTLDVGTLDVDTIPSVWLFTGHKIQIEQVYEFESQARAIMYFDHVDYVERKSSRVVLTFDHGEWVQRESSRGVVTNVMVHFIAPLDLVGAVVAAARQLPGFKSLFMPERKVLPRQRPISDLPSATWVLCRNSASTHVPSSRALSKVSFYERLFGTDPEKAADIAGTGNDSRSRVAGNKAETGADLLGLPHQHLV</sequence>